<evidence type="ECO:0000313" key="1">
    <source>
        <dbReference type="EMBL" id="CAK5273028.1"/>
    </source>
</evidence>
<dbReference type="EMBL" id="CAVNYO010000199">
    <property type="protein sequence ID" value="CAK5273127.1"/>
    <property type="molecule type" value="Genomic_DNA"/>
</dbReference>
<keyword evidence="6" id="KW-1185">Reference proteome</keyword>
<sequence length="72" mass="7983">MLKDNNINPKCDIVLYASSLFICDCAKPKTVPITKDNKEPINSKLYNATLPPPVNSYVLKKIFQNSACGLLI</sequence>
<name>A0AAD2K166_9AGAR</name>
<dbReference type="EMBL" id="CAVNYO010000214">
    <property type="protein sequence ID" value="CAK5273202.1"/>
    <property type="molecule type" value="Genomic_DNA"/>
</dbReference>
<evidence type="ECO:0000313" key="2">
    <source>
        <dbReference type="EMBL" id="CAK5273127.1"/>
    </source>
</evidence>
<protein>
    <submittedName>
        <fullName evidence="3">Uncharacterized protein</fullName>
    </submittedName>
</protein>
<evidence type="ECO:0000313" key="3">
    <source>
        <dbReference type="EMBL" id="CAK5273144.1"/>
    </source>
</evidence>
<accession>A0AAD2K166</accession>
<dbReference type="EMBL" id="CAVNYO010000214">
    <property type="protein sequence ID" value="CAK5273201.1"/>
    <property type="molecule type" value="Genomic_DNA"/>
</dbReference>
<dbReference type="Proteomes" id="UP001295794">
    <property type="component" value="Unassembled WGS sequence"/>
</dbReference>
<evidence type="ECO:0000313" key="5">
    <source>
        <dbReference type="EMBL" id="CAK5273202.1"/>
    </source>
</evidence>
<proteinExistence type="predicted"/>
<comment type="caution">
    <text evidence="3">The sequence shown here is derived from an EMBL/GenBank/DDBJ whole genome shotgun (WGS) entry which is preliminary data.</text>
</comment>
<gene>
    <name evidence="1" type="ORF">MYCIT1_LOCUS19123</name>
    <name evidence="2" type="ORF">MYCIT1_LOCUS19317</name>
    <name evidence="3" type="ORF">MYCIT1_LOCUS19351</name>
    <name evidence="4" type="ORF">MYCIT1_LOCUS19465</name>
    <name evidence="5" type="ORF">MYCIT1_LOCUS19467</name>
</gene>
<dbReference type="AlphaFoldDB" id="A0AAD2K166"/>
<dbReference type="EMBL" id="CAVNYO010000199">
    <property type="protein sequence ID" value="CAK5273144.1"/>
    <property type="molecule type" value="Genomic_DNA"/>
</dbReference>
<reference evidence="3" key="1">
    <citation type="submission" date="2023-11" db="EMBL/GenBank/DDBJ databases">
        <authorList>
            <person name="De Vega J J."/>
            <person name="De Vega J J."/>
        </authorList>
    </citation>
    <scope>NUCLEOTIDE SEQUENCE</scope>
</reference>
<evidence type="ECO:0000313" key="6">
    <source>
        <dbReference type="Proteomes" id="UP001295794"/>
    </source>
</evidence>
<organism evidence="3 6">
    <name type="scientific">Mycena citricolor</name>
    <dbReference type="NCBI Taxonomy" id="2018698"/>
    <lineage>
        <taxon>Eukaryota</taxon>
        <taxon>Fungi</taxon>
        <taxon>Dikarya</taxon>
        <taxon>Basidiomycota</taxon>
        <taxon>Agaricomycotina</taxon>
        <taxon>Agaricomycetes</taxon>
        <taxon>Agaricomycetidae</taxon>
        <taxon>Agaricales</taxon>
        <taxon>Marasmiineae</taxon>
        <taxon>Mycenaceae</taxon>
        <taxon>Mycena</taxon>
    </lineage>
</organism>
<evidence type="ECO:0000313" key="4">
    <source>
        <dbReference type="EMBL" id="CAK5273201.1"/>
    </source>
</evidence>
<dbReference type="EMBL" id="CAVNYO010000194">
    <property type="protein sequence ID" value="CAK5273028.1"/>
    <property type="molecule type" value="Genomic_DNA"/>
</dbReference>